<evidence type="ECO:0000259" key="6">
    <source>
        <dbReference type="Pfam" id="PF07993"/>
    </source>
</evidence>
<evidence type="ECO:0000259" key="5">
    <source>
        <dbReference type="Pfam" id="PF03015"/>
    </source>
</evidence>
<evidence type="ECO:0000313" key="7">
    <source>
        <dbReference type="EMBL" id="CAH2077057.1"/>
    </source>
</evidence>
<proteinExistence type="inferred from homology"/>
<accession>A0ABN8J7B1</accession>
<dbReference type="Pfam" id="PF07993">
    <property type="entry name" value="NAD_binding_4"/>
    <property type="match status" value="1"/>
</dbReference>
<dbReference type="EMBL" id="OW152821">
    <property type="protein sequence ID" value="CAH2077057.1"/>
    <property type="molecule type" value="Genomic_DNA"/>
</dbReference>
<evidence type="ECO:0000256" key="3">
    <source>
        <dbReference type="ARBA" id="ARBA00023098"/>
    </source>
</evidence>
<feature type="domain" description="Fatty acyl-CoA reductase C-terminal" evidence="5">
    <location>
        <begin position="394"/>
        <end position="484"/>
    </location>
</feature>
<dbReference type="Pfam" id="PF03015">
    <property type="entry name" value="Sterile"/>
    <property type="match status" value="1"/>
</dbReference>
<comment type="similarity">
    <text evidence="1 4">Belongs to the fatty acyl-CoA reductase family.</text>
</comment>
<dbReference type="Proteomes" id="UP000837857">
    <property type="component" value="Chromosome 9"/>
</dbReference>
<evidence type="ECO:0000256" key="4">
    <source>
        <dbReference type="RuleBase" id="RU363097"/>
    </source>
</evidence>
<reference evidence="7" key="1">
    <citation type="submission" date="2022-03" db="EMBL/GenBank/DDBJ databases">
        <authorList>
            <person name="Martin H S."/>
        </authorList>
    </citation>
    <scope>NUCLEOTIDE SEQUENCE</scope>
</reference>
<feature type="non-terminal residue" evidence="7">
    <location>
        <position position="1"/>
    </location>
</feature>
<keyword evidence="4" id="KW-0560">Oxidoreductase</keyword>
<dbReference type="EC" id="1.2.1.84" evidence="4"/>
<dbReference type="InterPro" id="IPR033640">
    <property type="entry name" value="FAR_C"/>
</dbReference>
<dbReference type="CDD" id="cd05236">
    <property type="entry name" value="FAR-N_SDR_e"/>
    <property type="match status" value="1"/>
</dbReference>
<feature type="domain" description="Thioester reductase (TE)" evidence="6">
    <location>
        <begin position="59"/>
        <end position="324"/>
    </location>
</feature>
<sequence length="490" mass="55884">MLRRVFSTLPNDYHTASNLKNGPKHYSTTAVLRCPTLTNNNEGNHQPVADFYAGKSVFITGGTGFLGKILIERLLYNCKEIDKVYVLVREKRGVRAHDRLNDIVNNDLFSKLKAERPRDLNKIVPIMGDISSLKLGIKPEDEMTLIEKVSVVFHSAADVRFNRSLRDILKLNVEGTRELLNLSRQIRNIESFVYISTAFSNADMRTTIDEIVYPPPYRLNEVYEFIKNDEVDMKKILRGKPNTYAFSKSLAETMVTKNHGNIPTVIIRPSIVCSAKNEPIPGWLDNWYGATGLAYYASKGINRVIWGKKTVLMNIIPADYTTNLTIVAAARCSKTDTDVKVYNSCTSADKPLTWSSLADKFAEEYPKLDQDTVKKPKLYFISSPWLVSILTLVLHKAPANVADLWLRCRGKEPRYVKELSRALAGRDALRYFTSNSFIWNVSNARNLYYSLSPSDREHFPFDPSEINWNEYIKDYCAGVYKYLVAKKNNR</sequence>
<evidence type="ECO:0000256" key="2">
    <source>
        <dbReference type="ARBA" id="ARBA00022516"/>
    </source>
</evidence>
<keyword evidence="3 4" id="KW-0443">Lipid metabolism</keyword>
<gene>
    <name evidence="7" type="ORF">IPOD504_LOCUS17531</name>
</gene>
<dbReference type="InterPro" id="IPR026055">
    <property type="entry name" value="FAR"/>
</dbReference>
<keyword evidence="4" id="KW-0521">NADP</keyword>
<keyword evidence="8" id="KW-1185">Reference proteome</keyword>
<comment type="catalytic activity">
    <reaction evidence="4">
        <text>a long-chain fatty acyl-CoA + 2 NADPH + 2 H(+) = a long-chain primary fatty alcohol + 2 NADP(+) + CoA</text>
        <dbReference type="Rhea" id="RHEA:52716"/>
        <dbReference type="ChEBI" id="CHEBI:15378"/>
        <dbReference type="ChEBI" id="CHEBI:57287"/>
        <dbReference type="ChEBI" id="CHEBI:57783"/>
        <dbReference type="ChEBI" id="CHEBI:58349"/>
        <dbReference type="ChEBI" id="CHEBI:77396"/>
        <dbReference type="ChEBI" id="CHEBI:83139"/>
        <dbReference type="EC" id="1.2.1.84"/>
    </reaction>
</comment>
<name>A0ABN8J7B1_9NEOP</name>
<dbReference type="InterPro" id="IPR036291">
    <property type="entry name" value="NAD(P)-bd_dom_sf"/>
</dbReference>
<dbReference type="SUPFAM" id="SSF51735">
    <property type="entry name" value="NAD(P)-binding Rossmann-fold domains"/>
    <property type="match status" value="1"/>
</dbReference>
<dbReference type="InterPro" id="IPR013120">
    <property type="entry name" value="FAR_NAD-bd"/>
</dbReference>
<evidence type="ECO:0000256" key="1">
    <source>
        <dbReference type="ARBA" id="ARBA00005928"/>
    </source>
</evidence>
<dbReference type="Gene3D" id="3.40.50.720">
    <property type="entry name" value="NAD(P)-binding Rossmann-like Domain"/>
    <property type="match status" value="1"/>
</dbReference>
<dbReference type="PANTHER" id="PTHR11011:SF45">
    <property type="entry name" value="FATTY ACYL-COA REDUCTASE CG8306-RELATED"/>
    <property type="match status" value="1"/>
</dbReference>
<comment type="function">
    <text evidence="4">Catalyzes the reduction of fatty acyl-CoA to fatty alcohols.</text>
</comment>
<protein>
    <recommendedName>
        <fullName evidence="4">Fatty acyl-CoA reductase</fullName>
        <ecNumber evidence="4">1.2.1.84</ecNumber>
    </recommendedName>
</protein>
<dbReference type="PANTHER" id="PTHR11011">
    <property type="entry name" value="MALE STERILITY PROTEIN 2-RELATED"/>
    <property type="match status" value="1"/>
</dbReference>
<evidence type="ECO:0000313" key="8">
    <source>
        <dbReference type="Proteomes" id="UP000837857"/>
    </source>
</evidence>
<keyword evidence="2 4" id="KW-0444">Lipid biosynthesis</keyword>
<dbReference type="CDD" id="cd09071">
    <property type="entry name" value="FAR_C"/>
    <property type="match status" value="1"/>
</dbReference>
<organism evidence="7 8">
    <name type="scientific">Iphiclides podalirius</name>
    <name type="common">scarce swallowtail</name>
    <dbReference type="NCBI Taxonomy" id="110791"/>
    <lineage>
        <taxon>Eukaryota</taxon>
        <taxon>Metazoa</taxon>
        <taxon>Ecdysozoa</taxon>
        <taxon>Arthropoda</taxon>
        <taxon>Hexapoda</taxon>
        <taxon>Insecta</taxon>
        <taxon>Pterygota</taxon>
        <taxon>Neoptera</taxon>
        <taxon>Endopterygota</taxon>
        <taxon>Lepidoptera</taxon>
        <taxon>Glossata</taxon>
        <taxon>Ditrysia</taxon>
        <taxon>Papilionoidea</taxon>
        <taxon>Papilionidae</taxon>
        <taxon>Papilioninae</taxon>
        <taxon>Iphiclides</taxon>
    </lineage>
</organism>